<dbReference type="Proteomes" id="UP000238164">
    <property type="component" value="Chromosome 1"/>
</dbReference>
<evidence type="ECO:0000256" key="3">
    <source>
        <dbReference type="ARBA" id="ARBA00015991"/>
    </source>
</evidence>
<dbReference type="AlphaFoldDB" id="A0A2N9JCA8"/>
<dbReference type="PROSITE" id="PS00150">
    <property type="entry name" value="ACYLPHOSPHATASE_1"/>
    <property type="match status" value="1"/>
</dbReference>
<dbReference type="InterPro" id="IPR001792">
    <property type="entry name" value="Acylphosphatase-like_dom"/>
</dbReference>
<dbReference type="PANTHER" id="PTHR47268:SF4">
    <property type="entry name" value="ACYLPHOSPHATASE"/>
    <property type="match status" value="1"/>
</dbReference>
<dbReference type="KEGG" id="mgg:MPLG2_0124"/>
<dbReference type="EC" id="3.6.1.7" evidence="2 5"/>
<dbReference type="PROSITE" id="PS51160">
    <property type="entry name" value="ACYLPHOSPHATASE_3"/>
    <property type="match status" value="1"/>
</dbReference>
<dbReference type="Pfam" id="PF00708">
    <property type="entry name" value="Acylphosphatase"/>
    <property type="match status" value="1"/>
</dbReference>
<organism evidence="9 10">
    <name type="scientific">Micropruina glycogenica</name>
    <dbReference type="NCBI Taxonomy" id="75385"/>
    <lineage>
        <taxon>Bacteria</taxon>
        <taxon>Bacillati</taxon>
        <taxon>Actinomycetota</taxon>
        <taxon>Actinomycetes</taxon>
        <taxon>Propionibacteriales</taxon>
        <taxon>Nocardioidaceae</taxon>
        <taxon>Micropruina</taxon>
    </lineage>
</organism>
<proteinExistence type="inferred from homology"/>
<dbReference type="OrthoDB" id="3182027at2"/>
<evidence type="ECO:0000256" key="2">
    <source>
        <dbReference type="ARBA" id="ARBA00012150"/>
    </source>
</evidence>
<evidence type="ECO:0000313" key="10">
    <source>
        <dbReference type="Proteomes" id="UP000238164"/>
    </source>
</evidence>
<keyword evidence="10" id="KW-1185">Reference proteome</keyword>
<evidence type="ECO:0000313" key="9">
    <source>
        <dbReference type="EMBL" id="SPD85160.1"/>
    </source>
</evidence>
<dbReference type="GO" id="GO:0003998">
    <property type="term" value="F:acylphosphatase activity"/>
    <property type="evidence" value="ECO:0007669"/>
    <property type="project" value="UniProtKB-EC"/>
</dbReference>
<evidence type="ECO:0000256" key="4">
    <source>
        <dbReference type="ARBA" id="ARBA00047645"/>
    </source>
</evidence>
<dbReference type="PROSITE" id="PS00151">
    <property type="entry name" value="ACYLPHOSPHATASE_2"/>
    <property type="match status" value="1"/>
</dbReference>
<name>A0A2N9JCA8_9ACTN</name>
<dbReference type="InterPro" id="IPR036046">
    <property type="entry name" value="Acylphosphatase-like_dom_sf"/>
</dbReference>
<gene>
    <name evidence="9" type="ORF">MPLG2_0124</name>
</gene>
<dbReference type="InterPro" id="IPR020456">
    <property type="entry name" value="Acylphosphatase"/>
</dbReference>
<dbReference type="PANTHER" id="PTHR47268">
    <property type="entry name" value="ACYLPHOSPHATASE"/>
    <property type="match status" value="1"/>
</dbReference>
<protein>
    <recommendedName>
        <fullName evidence="3 5">Acylphosphatase</fullName>
        <ecNumber evidence="2 5">3.6.1.7</ecNumber>
    </recommendedName>
</protein>
<evidence type="ECO:0000256" key="5">
    <source>
        <dbReference type="PROSITE-ProRule" id="PRU00520"/>
    </source>
</evidence>
<evidence type="ECO:0000256" key="6">
    <source>
        <dbReference type="RuleBase" id="RU000553"/>
    </source>
</evidence>
<comment type="catalytic activity">
    <reaction evidence="4 5 6">
        <text>an acyl phosphate + H2O = a carboxylate + phosphate + H(+)</text>
        <dbReference type="Rhea" id="RHEA:14965"/>
        <dbReference type="ChEBI" id="CHEBI:15377"/>
        <dbReference type="ChEBI" id="CHEBI:15378"/>
        <dbReference type="ChEBI" id="CHEBI:29067"/>
        <dbReference type="ChEBI" id="CHEBI:43474"/>
        <dbReference type="ChEBI" id="CHEBI:59918"/>
        <dbReference type="EC" id="3.6.1.7"/>
    </reaction>
</comment>
<feature type="domain" description="Acylphosphatase-like" evidence="8">
    <location>
        <begin position="3"/>
        <end position="94"/>
    </location>
</feature>
<dbReference type="EMBL" id="LT985188">
    <property type="protein sequence ID" value="SPD85160.1"/>
    <property type="molecule type" value="Genomic_DNA"/>
</dbReference>
<dbReference type="RefSeq" id="WP_105184465.1">
    <property type="nucleotide sequence ID" value="NZ_BAAAGO010000016.1"/>
</dbReference>
<evidence type="ECO:0000256" key="7">
    <source>
        <dbReference type="RuleBase" id="RU004168"/>
    </source>
</evidence>
<evidence type="ECO:0000259" key="8">
    <source>
        <dbReference type="PROSITE" id="PS51160"/>
    </source>
</evidence>
<feature type="active site" evidence="5">
    <location>
        <position position="36"/>
    </location>
</feature>
<dbReference type="SUPFAM" id="SSF54975">
    <property type="entry name" value="Acylphosphatase/BLUF domain-like"/>
    <property type="match status" value="1"/>
</dbReference>
<feature type="active site" evidence="5">
    <location>
        <position position="18"/>
    </location>
</feature>
<comment type="similarity">
    <text evidence="1 7">Belongs to the acylphosphatase family.</text>
</comment>
<sequence>MERALIRVDGRVQGVGFRWWVQGLARELRLSGYARNLDDGRVEIDAQGSTEALGKLIHALLEHPPRSGRPGQVTSHTIDWVEPSSRTSGFDVRF</sequence>
<dbReference type="Gene3D" id="3.30.70.100">
    <property type="match status" value="1"/>
</dbReference>
<accession>A0A2N9JCA8</accession>
<reference evidence="9 10" key="1">
    <citation type="submission" date="2018-02" db="EMBL/GenBank/DDBJ databases">
        <authorList>
            <person name="Cohen D.B."/>
            <person name="Kent A.D."/>
        </authorList>
    </citation>
    <scope>NUCLEOTIDE SEQUENCE [LARGE SCALE GENOMIC DNA]</scope>
    <source>
        <strain evidence="9">1</strain>
    </source>
</reference>
<evidence type="ECO:0000256" key="1">
    <source>
        <dbReference type="ARBA" id="ARBA00005614"/>
    </source>
</evidence>
<dbReference type="InterPro" id="IPR017968">
    <property type="entry name" value="Acylphosphatase_CS"/>
</dbReference>
<keyword evidence="5 6" id="KW-0378">Hydrolase</keyword>